<dbReference type="Gene3D" id="3.20.20.140">
    <property type="entry name" value="Metal-dependent hydrolases"/>
    <property type="match status" value="1"/>
</dbReference>
<evidence type="ECO:0000256" key="6">
    <source>
        <dbReference type="ARBA" id="ARBA00023277"/>
    </source>
</evidence>
<feature type="binding site" evidence="10">
    <location>
        <position position="158"/>
    </location>
    <ligand>
        <name>substrate</name>
    </ligand>
</feature>
<dbReference type="EC" id="3.5.1.25" evidence="2 8"/>
<feature type="domain" description="Amidohydrolase-related" evidence="12">
    <location>
        <begin position="61"/>
        <end position="392"/>
    </location>
</feature>
<dbReference type="SUPFAM" id="SSF51556">
    <property type="entry name" value="Metallo-dependent hydrolases"/>
    <property type="match status" value="1"/>
</dbReference>
<sequence length="424" mass="45840">MTAPPNDRFIKFANCRLAIANQLVPCDIYFSSITGRIVDHQRFFFEQRPQTAIVHDLGGRIVAPGFIECQINGGYGFDFSLPTDKPNDYRDGVAKLNKELIKTGVTSYLPTVTSQGADVYPKTLPHLAAPGTRNPADGSESLGAHCEGPFINSEKNGIHKKEVLQLISSGVLDLESCYRAENLQPPVVKMVTLAPELDKTASVIQELVSRGIVVSIGHSNASYEQMCLAVRHGATMVTHLFNATTTPHHRSPGIFGVLGAQDDLVRPCYGIIADDIHVHPSFIKVAYQAHPEGAILVSDAMCMLGLPDGKYYWTNGDYIVKKGGKLTLQDTPTIAGSSVTLLECLNNFIKWTDASIASALRTVTETPAKMLGLYGVKGSLRPGADADFVVLSERKDVEGNVSLVVDEVWKFGVKVVGSGSIAKL</sequence>
<reference evidence="13 14" key="1">
    <citation type="submission" date="2019-09" db="EMBL/GenBank/DDBJ databases">
        <title>Draft genome of the ectomycorrhizal ascomycete Sphaerosporella brunnea.</title>
        <authorList>
            <consortium name="DOE Joint Genome Institute"/>
            <person name="Benucci G.M."/>
            <person name="Marozzi G."/>
            <person name="Antonielli L."/>
            <person name="Sanchez S."/>
            <person name="Marco P."/>
            <person name="Wang X."/>
            <person name="Falini L.B."/>
            <person name="Barry K."/>
            <person name="Haridas S."/>
            <person name="Lipzen A."/>
            <person name="Labutti K."/>
            <person name="Grigoriev I.V."/>
            <person name="Murat C."/>
            <person name="Martin F."/>
            <person name="Albertini E."/>
            <person name="Donnini D."/>
            <person name="Bonito G."/>
        </authorList>
    </citation>
    <scope>NUCLEOTIDE SEQUENCE [LARGE SCALE GENOMIC DNA]</scope>
    <source>
        <strain evidence="13 14">Sb_GMNB300</strain>
    </source>
</reference>
<evidence type="ECO:0000259" key="12">
    <source>
        <dbReference type="Pfam" id="PF01979"/>
    </source>
</evidence>
<evidence type="ECO:0000256" key="3">
    <source>
        <dbReference type="ARBA" id="ARBA00018029"/>
    </source>
</evidence>
<dbReference type="InterPro" id="IPR032466">
    <property type="entry name" value="Metal_Hydrolase"/>
</dbReference>
<dbReference type="SUPFAM" id="SSF51338">
    <property type="entry name" value="Composite domain of metallo-dependent hydrolases"/>
    <property type="match status" value="1"/>
</dbReference>
<comment type="cofactor">
    <cofactor evidence="11">
        <name>a divalent metal cation</name>
        <dbReference type="ChEBI" id="CHEBI:60240"/>
    </cofactor>
    <text evidence="11">Binds 1 divalent metal cation per subunit.</text>
</comment>
<evidence type="ECO:0000256" key="10">
    <source>
        <dbReference type="PIRSR" id="PIRSR038994-2"/>
    </source>
</evidence>
<comment type="similarity">
    <text evidence="1 8">Belongs to the metallo-dependent hydrolases superfamily. NagA family.</text>
</comment>
<dbReference type="PANTHER" id="PTHR11113">
    <property type="entry name" value="N-ACETYLGLUCOSAMINE-6-PHOSPHATE DEACETYLASE"/>
    <property type="match status" value="1"/>
</dbReference>
<feature type="binding site" evidence="10">
    <location>
        <begin position="334"/>
        <end position="336"/>
    </location>
    <ligand>
        <name>substrate</name>
    </ligand>
</feature>
<dbReference type="EMBL" id="VXIS01000199">
    <property type="protein sequence ID" value="KAA8897426.1"/>
    <property type="molecule type" value="Genomic_DNA"/>
</dbReference>
<name>A0A5J5EMD8_9PEZI</name>
<feature type="binding site" evidence="10">
    <location>
        <position position="277"/>
    </location>
    <ligand>
        <name>substrate</name>
    </ligand>
</feature>
<gene>
    <name evidence="13" type="ORF">FN846DRAFT_963785</name>
</gene>
<dbReference type="Pfam" id="PF01979">
    <property type="entry name" value="Amidohydro_1"/>
    <property type="match status" value="1"/>
</dbReference>
<dbReference type="Proteomes" id="UP000326924">
    <property type="component" value="Unassembled WGS sequence"/>
</dbReference>
<protein>
    <recommendedName>
        <fullName evidence="3 8">N-acetylglucosamine-6-phosphate deacetylase</fullName>
        <ecNumber evidence="2 8">3.5.1.25</ecNumber>
    </recommendedName>
</protein>
<dbReference type="GO" id="GO:0008448">
    <property type="term" value="F:N-acetylglucosamine-6-phosphate deacetylase activity"/>
    <property type="evidence" value="ECO:0007669"/>
    <property type="project" value="UniProtKB-UniRule"/>
</dbReference>
<evidence type="ECO:0000256" key="8">
    <source>
        <dbReference type="PIRNR" id="PIRNR038994"/>
    </source>
</evidence>
<evidence type="ECO:0000256" key="9">
    <source>
        <dbReference type="PIRSR" id="PIRSR038994-1"/>
    </source>
</evidence>
<dbReference type="FunFam" id="3.20.20.140:FF:000065">
    <property type="entry name" value="N-acetylglucosamine-6-phosphate deacetylase"/>
    <property type="match status" value="1"/>
</dbReference>
<feature type="binding site" evidence="10">
    <location>
        <position position="250"/>
    </location>
    <ligand>
        <name>substrate</name>
    </ligand>
</feature>
<evidence type="ECO:0000256" key="7">
    <source>
        <dbReference type="ARBA" id="ARBA00047647"/>
    </source>
</evidence>
<evidence type="ECO:0000313" key="13">
    <source>
        <dbReference type="EMBL" id="KAA8897426.1"/>
    </source>
</evidence>
<dbReference type="PANTHER" id="PTHR11113:SF14">
    <property type="entry name" value="N-ACETYLGLUCOSAMINE-6-PHOSPHATE DEACETYLASE"/>
    <property type="match status" value="1"/>
</dbReference>
<evidence type="ECO:0000256" key="5">
    <source>
        <dbReference type="ARBA" id="ARBA00022801"/>
    </source>
</evidence>
<comment type="catalytic activity">
    <reaction evidence="7 8">
        <text>N-acetyl-D-glucosamine 6-phosphate + H2O = D-glucosamine 6-phosphate + acetate</text>
        <dbReference type="Rhea" id="RHEA:22936"/>
        <dbReference type="ChEBI" id="CHEBI:15377"/>
        <dbReference type="ChEBI" id="CHEBI:30089"/>
        <dbReference type="ChEBI" id="CHEBI:57513"/>
        <dbReference type="ChEBI" id="CHEBI:58725"/>
        <dbReference type="EC" id="3.5.1.25"/>
    </reaction>
</comment>
<dbReference type="InterPro" id="IPR006680">
    <property type="entry name" value="Amidohydro-rel"/>
</dbReference>
<dbReference type="GO" id="GO:0046872">
    <property type="term" value="F:metal ion binding"/>
    <property type="evidence" value="ECO:0007669"/>
    <property type="project" value="UniProtKB-KW"/>
</dbReference>
<feature type="binding site" evidence="11">
    <location>
        <position position="218"/>
    </location>
    <ligand>
        <name>Zn(2+)</name>
        <dbReference type="ChEBI" id="CHEBI:29105"/>
    </ligand>
</feature>
<dbReference type="InterPro" id="IPR003764">
    <property type="entry name" value="GlcNAc_6-P_deAcase"/>
</dbReference>
<feature type="binding site" evidence="11">
    <location>
        <position position="239"/>
    </location>
    <ligand>
        <name>Zn(2+)</name>
        <dbReference type="ChEBI" id="CHEBI:29105"/>
    </ligand>
</feature>
<comment type="caution">
    <text evidence="13">The sequence shown here is derived from an EMBL/GenBank/DDBJ whole genome shotgun (WGS) entry which is preliminary data.</text>
</comment>
<keyword evidence="4 11" id="KW-0479">Metal-binding</keyword>
<dbReference type="GO" id="GO:0006046">
    <property type="term" value="P:N-acetylglucosamine catabolic process"/>
    <property type="evidence" value="ECO:0007669"/>
    <property type="project" value="TreeGrafter"/>
</dbReference>
<keyword evidence="5 8" id="KW-0378">Hydrolase</keyword>
<dbReference type="AlphaFoldDB" id="A0A5J5EMD8"/>
<feature type="binding site" evidence="10">
    <location>
        <begin position="242"/>
        <end position="243"/>
    </location>
    <ligand>
        <name>substrate</name>
    </ligand>
</feature>
<dbReference type="InParanoid" id="A0A5J5EMD8"/>
<dbReference type="NCBIfam" id="TIGR00221">
    <property type="entry name" value="nagA"/>
    <property type="match status" value="1"/>
</dbReference>
<accession>A0A5J5EMD8</accession>
<evidence type="ECO:0000256" key="11">
    <source>
        <dbReference type="PIRSR" id="PIRSR038994-3"/>
    </source>
</evidence>
<feature type="binding site" evidence="11">
    <location>
        <position position="147"/>
    </location>
    <ligand>
        <name>Zn(2+)</name>
        <dbReference type="ChEBI" id="CHEBI:29105"/>
    </ligand>
</feature>
<feature type="active site" description="Proton donor/acceptor" evidence="9">
    <location>
        <position position="299"/>
    </location>
</feature>
<evidence type="ECO:0000313" key="14">
    <source>
        <dbReference type="Proteomes" id="UP000326924"/>
    </source>
</evidence>
<evidence type="ECO:0000256" key="2">
    <source>
        <dbReference type="ARBA" id="ARBA00011899"/>
    </source>
</evidence>
<evidence type="ECO:0000256" key="4">
    <source>
        <dbReference type="ARBA" id="ARBA00022723"/>
    </source>
</evidence>
<evidence type="ECO:0000256" key="1">
    <source>
        <dbReference type="ARBA" id="ARBA00010716"/>
    </source>
</evidence>
<dbReference type="OrthoDB" id="10264777at2759"/>
<dbReference type="InterPro" id="IPR011059">
    <property type="entry name" value="Metal-dep_hydrolase_composite"/>
</dbReference>
<organism evidence="13 14">
    <name type="scientific">Sphaerosporella brunnea</name>
    <dbReference type="NCBI Taxonomy" id="1250544"/>
    <lineage>
        <taxon>Eukaryota</taxon>
        <taxon>Fungi</taxon>
        <taxon>Dikarya</taxon>
        <taxon>Ascomycota</taxon>
        <taxon>Pezizomycotina</taxon>
        <taxon>Pezizomycetes</taxon>
        <taxon>Pezizales</taxon>
        <taxon>Pyronemataceae</taxon>
        <taxon>Sphaerosporella</taxon>
    </lineage>
</organism>
<keyword evidence="6 8" id="KW-0119">Carbohydrate metabolism</keyword>
<dbReference type="PIRSF" id="PIRSF038994">
    <property type="entry name" value="NagA"/>
    <property type="match status" value="1"/>
</dbReference>
<proteinExistence type="inferred from homology"/>
<keyword evidence="14" id="KW-1185">Reference proteome</keyword>